<dbReference type="GO" id="GO:0005737">
    <property type="term" value="C:cytoplasm"/>
    <property type="evidence" value="ECO:0007669"/>
    <property type="project" value="TreeGrafter"/>
</dbReference>
<name>A0A1X7SW18_AMPQE</name>
<keyword evidence="1" id="KW-0560">Oxidoreductase</keyword>
<keyword evidence="2" id="KW-0812">Transmembrane</keyword>
<keyword evidence="2" id="KW-0472">Membrane</keyword>
<dbReference type="InParanoid" id="A0A1X7SW18"/>
<sequence>MMDDCYMKPEPLGVGLIIGAWNYLGSLVQNTVLFQIGVNTLPFGGVGNSGIGAYHGKHTFNTYSQMKPILRTGTKMDFLLKVIYPPHNKSKIKQFNFNFLQVPSSCQWSLRPYLMILLVVMIAAAVKVYRLPSFMYKFF</sequence>
<proteinExistence type="predicted"/>
<evidence type="ECO:0000313" key="3">
    <source>
        <dbReference type="EnsemblMetazoa" id="Aqu2.1.06177_001"/>
    </source>
</evidence>
<dbReference type="EnsemblMetazoa" id="Aqu2.1.06177_001">
    <property type="protein sequence ID" value="Aqu2.1.06177_001"/>
    <property type="gene ID" value="Aqu2.1.06177"/>
</dbReference>
<dbReference type="InterPro" id="IPR012394">
    <property type="entry name" value="Aldehyde_DH_NAD(P)"/>
</dbReference>
<accession>A0A1X7SW18</accession>
<protein>
    <recommendedName>
        <fullName evidence="4">Aldehyde dehydrogenase domain-containing protein</fullName>
    </recommendedName>
</protein>
<evidence type="ECO:0000256" key="1">
    <source>
        <dbReference type="ARBA" id="ARBA00023002"/>
    </source>
</evidence>
<dbReference type="InterPro" id="IPR016161">
    <property type="entry name" value="Ald_DH/histidinol_DH"/>
</dbReference>
<dbReference type="PANTHER" id="PTHR43570">
    <property type="entry name" value="ALDEHYDE DEHYDROGENASE"/>
    <property type="match status" value="1"/>
</dbReference>
<organism evidence="3">
    <name type="scientific">Amphimedon queenslandica</name>
    <name type="common">Sponge</name>
    <dbReference type="NCBI Taxonomy" id="400682"/>
    <lineage>
        <taxon>Eukaryota</taxon>
        <taxon>Metazoa</taxon>
        <taxon>Porifera</taxon>
        <taxon>Demospongiae</taxon>
        <taxon>Heteroscleromorpha</taxon>
        <taxon>Haplosclerida</taxon>
        <taxon>Niphatidae</taxon>
        <taxon>Amphimedon</taxon>
    </lineage>
</organism>
<dbReference type="eggNOG" id="KOG2456">
    <property type="taxonomic scope" value="Eukaryota"/>
</dbReference>
<dbReference type="GO" id="GO:0006081">
    <property type="term" value="P:aldehyde metabolic process"/>
    <property type="evidence" value="ECO:0007669"/>
    <property type="project" value="InterPro"/>
</dbReference>
<dbReference type="STRING" id="400682.A0A1X7SW18"/>
<dbReference type="Gene3D" id="3.40.605.10">
    <property type="entry name" value="Aldehyde Dehydrogenase, Chain A, domain 1"/>
    <property type="match status" value="1"/>
</dbReference>
<keyword evidence="2" id="KW-1133">Transmembrane helix</keyword>
<reference evidence="3" key="1">
    <citation type="submission" date="2017-05" db="UniProtKB">
        <authorList>
            <consortium name="EnsemblMetazoa"/>
        </authorList>
    </citation>
    <scope>IDENTIFICATION</scope>
</reference>
<feature type="transmembrane region" description="Helical" evidence="2">
    <location>
        <begin position="110"/>
        <end position="129"/>
    </location>
</feature>
<dbReference type="InterPro" id="IPR016162">
    <property type="entry name" value="Ald_DH_N"/>
</dbReference>
<dbReference type="OrthoDB" id="440325at2759"/>
<dbReference type="GO" id="GO:0004029">
    <property type="term" value="F:aldehyde dehydrogenase (NAD+) activity"/>
    <property type="evidence" value="ECO:0007669"/>
    <property type="project" value="TreeGrafter"/>
</dbReference>
<dbReference type="SUPFAM" id="SSF53720">
    <property type="entry name" value="ALDH-like"/>
    <property type="match status" value="1"/>
</dbReference>
<evidence type="ECO:0008006" key="4">
    <source>
        <dbReference type="Google" id="ProtNLM"/>
    </source>
</evidence>
<dbReference type="PANTHER" id="PTHR43570:SF16">
    <property type="entry name" value="ALDEHYDE DEHYDROGENASE TYPE III, ISOFORM Q"/>
    <property type="match status" value="1"/>
</dbReference>
<evidence type="ECO:0000256" key="2">
    <source>
        <dbReference type="SAM" id="Phobius"/>
    </source>
</evidence>
<dbReference type="AlphaFoldDB" id="A0A1X7SW18"/>